<feature type="compositionally biased region" description="Low complexity" evidence="1">
    <location>
        <begin position="61"/>
        <end position="74"/>
    </location>
</feature>
<dbReference type="AlphaFoldDB" id="Q82YA7"/>
<reference evidence="3" key="1">
    <citation type="journal article" date="2001" name="Proc. Natl. Acad. Sci. U.S.A.">
        <title>Genome sequence of an industrial microorganism Streptomyces avermitilis: deducing the ability of producing secondary metabolites.</title>
        <authorList>
            <person name="Omura S."/>
            <person name="Ikeda H."/>
            <person name="Ishikawa J."/>
            <person name="Hanamoto A."/>
            <person name="Takahashi C."/>
            <person name="Shinose M."/>
            <person name="Takahashi Y."/>
            <person name="Horikawa H."/>
            <person name="Nakazawa H."/>
            <person name="Osonoe T."/>
            <person name="Kikuchi H."/>
            <person name="Shiba T."/>
            <person name="Sakaki Y."/>
            <person name="Hattori M."/>
        </authorList>
    </citation>
    <scope>NUCLEOTIDE SEQUENCE [LARGE SCALE GENOMIC DNA]</scope>
    <source>
        <strain evidence="3">ATCC 31267 / DSM 46492 / JCM 5070 / NBRC 14893 / NCIMB 12804 / NRRL 8165 / MA-4680</strain>
    </source>
</reference>
<dbReference type="EMBL" id="AP005645">
    <property type="protein sequence ID" value="BAC75358.1"/>
    <property type="molecule type" value="Genomic_DNA"/>
</dbReference>
<name>Q82YA7_STRAW</name>
<feature type="compositionally biased region" description="Polar residues" evidence="1">
    <location>
        <begin position="1"/>
        <end position="10"/>
    </location>
</feature>
<gene>
    <name evidence="2" type="ORF">SAVERM_1p74</name>
</gene>
<feature type="region of interest" description="Disordered" evidence="1">
    <location>
        <begin position="1"/>
        <end position="111"/>
    </location>
</feature>
<keyword evidence="2" id="KW-0614">Plasmid</keyword>
<proteinExistence type="predicted"/>
<dbReference type="KEGG" id="sma:SAVERM_1p74"/>
<dbReference type="Proteomes" id="UP000000428">
    <property type="component" value="Plasmid SAP1"/>
</dbReference>
<feature type="compositionally biased region" description="Polar residues" evidence="1">
    <location>
        <begin position="18"/>
        <end position="27"/>
    </location>
</feature>
<dbReference type="HOGENOM" id="CLU_577340_0_0_11"/>
<evidence type="ECO:0000313" key="2">
    <source>
        <dbReference type="EMBL" id="BAC75358.1"/>
    </source>
</evidence>
<protein>
    <submittedName>
        <fullName evidence="2">Uncharacterized protein</fullName>
    </submittedName>
</protein>
<evidence type="ECO:0000256" key="1">
    <source>
        <dbReference type="SAM" id="MobiDB-lite"/>
    </source>
</evidence>
<feature type="compositionally biased region" description="Pro residues" evidence="1">
    <location>
        <begin position="77"/>
        <end position="86"/>
    </location>
</feature>
<organism evidence="2 3">
    <name type="scientific">Streptomyces avermitilis (strain ATCC 31267 / DSM 46492 / JCM 5070 / NBRC 14893 / NCIMB 12804 / NRRL 8165 / MA-4680)</name>
    <dbReference type="NCBI Taxonomy" id="227882"/>
    <lineage>
        <taxon>Bacteria</taxon>
        <taxon>Bacillati</taxon>
        <taxon>Actinomycetota</taxon>
        <taxon>Actinomycetes</taxon>
        <taxon>Kitasatosporales</taxon>
        <taxon>Streptomycetaceae</taxon>
        <taxon>Streptomyces</taxon>
    </lineage>
</organism>
<reference evidence="2 3" key="2">
    <citation type="journal article" date="2003" name="Nat. Biotechnol.">
        <title>Complete genome sequence and comparative analysis of the industrial microorganism Streptomyces avermitilis.</title>
        <authorList>
            <person name="Ikeda H."/>
            <person name="Ishikawa J."/>
            <person name="Hanamoto A."/>
            <person name="Shinose M."/>
            <person name="Kikuchi H."/>
            <person name="Shiba T."/>
            <person name="Sakaki Y."/>
            <person name="Hattori M."/>
            <person name="Omura S."/>
        </authorList>
    </citation>
    <scope>NUCLEOTIDE SEQUENCE [LARGE SCALE GENOMIC DNA]</scope>
    <source>
        <strain evidence="3">ATCC 31267 / DSM 46492 / JCM 5070 / NBRC 14893 / NCIMB 12804 / NRRL 8165 / MA-4680</strain>
    </source>
</reference>
<accession>Q82YA7</accession>
<evidence type="ECO:0000313" key="3">
    <source>
        <dbReference type="Proteomes" id="UP000000428"/>
    </source>
</evidence>
<sequence>MHAESSQPAGNPTIPINRHNQVSTGSIGSRPEPHRWADSTPHQPYGSTPEAKQRATPTPPVRCGRLLRGLPGRPSFAGPPPDPVPQQPLRARRSKAPPREHQRLPDPAPSICAPGSDGARIRMTMSHGNALTQKARYRSRCTGIGHQACTQQHTTAEGQHPVPDSGPDQARLEAQVFEHLGGTIDYCAHPAGIAHVIPTGTHLTVALDPKLGPNHRLSQHCLEALLPTIYTGTDEDPEGPGSAVGVRLRGIDADGLHLGLADTNARVTLAGPSQAEWTTALANHRARCRESHLIPLWDTPGLSEPERRYLDGDPAWWKEQADTAWLASGLLRRIALFHTVTKPYCVRYWRHGLGWRFELRYEHGLTVEHNTLIASLTHPKWGMPLQVKRDHCSCKPCACDGGAERNCWFTLEMPDGQGEVGMHFRRARADFDASGTYERLVTAGANARWLEQVLPAHHSRLSLRTRLTTGELV</sequence>
<keyword evidence="3" id="KW-1185">Reference proteome</keyword>
<geneLocation type="plasmid" evidence="2 3">
    <name>SAP1</name>
</geneLocation>